<organism evidence="3 4">
    <name type="scientific">Amycolatopsis lexingtonensis</name>
    <dbReference type="NCBI Taxonomy" id="218822"/>
    <lineage>
        <taxon>Bacteria</taxon>
        <taxon>Bacillati</taxon>
        <taxon>Actinomycetota</taxon>
        <taxon>Actinomycetes</taxon>
        <taxon>Pseudonocardiales</taxon>
        <taxon>Pseudonocardiaceae</taxon>
        <taxon>Amycolatopsis</taxon>
    </lineage>
</organism>
<dbReference type="EMBL" id="JADBEG010000001">
    <property type="protein sequence ID" value="MBE1500327.1"/>
    <property type="molecule type" value="Genomic_DNA"/>
</dbReference>
<reference evidence="3 4" key="1">
    <citation type="submission" date="2020-10" db="EMBL/GenBank/DDBJ databases">
        <title>Sequencing the genomes of 1000 actinobacteria strains.</title>
        <authorList>
            <person name="Klenk H.-P."/>
        </authorList>
    </citation>
    <scope>NUCLEOTIDE SEQUENCE [LARGE SCALE GENOMIC DNA]</scope>
    <source>
        <strain evidence="3 4">DSM 44653</strain>
    </source>
</reference>
<dbReference type="Pfam" id="PF11575">
    <property type="entry name" value="FhuF_C"/>
    <property type="match status" value="1"/>
</dbReference>
<evidence type="ECO:0000259" key="2">
    <source>
        <dbReference type="Pfam" id="PF11575"/>
    </source>
</evidence>
<comment type="caution">
    <text evidence="3">The sequence shown here is derived from an EMBL/GenBank/DDBJ whole genome shotgun (WGS) entry which is preliminary data.</text>
</comment>
<feature type="compositionally biased region" description="Low complexity" evidence="1">
    <location>
        <begin position="285"/>
        <end position="305"/>
    </location>
</feature>
<protein>
    <recommendedName>
        <fullName evidence="2">Ferric siderophore reductase C-terminal domain-containing protein</fullName>
    </recommendedName>
</protein>
<gene>
    <name evidence="3" type="ORF">H4696_007427</name>
</gene>
<proteinExistence type="predicted"/>
<feature type="domain" description="Ferric siderophore reductase C-terminal" evidence="2">
    <location>
        <begin position="250"/>
        <end position="270"/>
    </location>
</feature>
<dbReference type="RefSeq" id="WP_225955906.1">
    <property type="nucleotide sequence ID" value="NZ_JADBEG010000001.1"/>
</dbReference>
<sequence length="305" mass="33295">MNQQRSFRDAREVGDGLASSLRRVSGRQERTELRRDVPAGWIRCSELLETPAYFDEWRGLLGDWLLREHDATPSRTTASWVMTWYLHVPAYVGALLLHHERRVPSLKPAELAFRLADDRPHPDGMAVLGDAFHCLPTDPGSARPEATVVRDERALAAVLRARYLAHAAQFVRAYAPVGGLGRRMLWAAATDALENSLWWAGRQGGTPEAEGAGVADAALVLDARYPPLTSASTLRLVEGPDGHREWTRRRESCCFSYLLPAESECDGCPRTCSPRAQDGQDGSRPDAPSARSSAGASAGTATSGP</sequence>
<evidence type="ECO:0000256" key="1">
    <source>
        <dbReference type="SAM" id="MobiDB-lite"/>
    </source>
</evidence>
<evidence type="ECO:0000313" key="4">
    <source>
        <dbReference type="Proteomes" id="UP000631670"/>
    </source>
</evidence>
<dbReference type="Proteomes" id="UP000631670">
    <property type="component" value="Unassembled WGS sequence"/>
</dbReference>
<keyword evidence="4" id="KW-1185">Reference proteome</keyword>
<accession>A0ABR9IAV5</accession>
<dbReference type="InterPro" id="IPR024726">
    <property type="entry name" value="FhuF_C"/>
</dbReference>
<evidence type="ECO:0000313" key="3">
    <source>
        <dbReference type="EMBL" id="MBE1500327.1"/>
    </source>
</evidence>
<feature type="region of interest" description="Disordered" evidence="1">
    <location>
        <begin position="266"/>
        <end position="305"/>
    </location>
</feature>
<name>A0ABR9IAV5_9PSEU</name>